<dbReference type="GO" id="GO:0016279">
    <property type="term" value="F:protein-lysine N-methyltransferase activity"/>
    <property type="evidence" value="ECO:0007669"/>
    <property type="project" value="TreeGrafter"/>
</dbReference>
<sequence length="347" mass="38922">MMTESSSPGVLPCRQSGTPTSLGRQPVWDANQSGTPTSVQQKSATLWECDLIDAFPPTIVHKILRMQTKIDHLHSSLMGAVGQSRCPHCSKLYSELFTFDEFRWAWFTVNSRSVYLSPSVNKPCDIQLSDPNNIALAPYLDMINHSDLAKVNVLFDEANSTYSIVTLVPYKKHQEVFINYGSHSNEKLYLEYVKATVGLALGLLVSSKLLNVATPFFFKYVIDDLNNYLQILNTGTPAEMIVTSASALVLGYFARWRSSRPHLGQLRRPVRSVHPVDHPVADEIPSTDERSGKRRGQQSVGFPHQLRDREGEIICFFQHNAGKHSCYIIRCGSRLQQNAVTLRKTGP</sequence>
<dbReference type="SUPFAM" id="SSF82199">
    <property type="entry name" value="SET domain"/>
    <property type="match status" value="1"/>
</dbReference>
<dbReference type="OrthoDB" id="341421at2759"/>
<keyword evidence="4" id="KW-1185">Reference proteome</keyword>
<protein>
    <recommendedName>
        <fullName evidence="2">SET domain-containing protein</fullName>
    </recommendedName>
</protein>
<organism evidence="3 4">
    <name type="scientific">Nesidiocoris tenuis</name>
    <dbReference type="NCBI Taxonomy" id="355587"/>
    <lineage>
        <taxon>Eukaryota</taxon>
        <taxon>Metazoa</taxon>
        <taxon>Ecdysozoa</taxon>
        <taxon>Arthropoda</taxon>
        <taxon>Hexapoda</taxon>
        <taxon>Insecta</taxon>
        <taxon>Pterygota</taxon>
        <taxon>Neoptera</taxon>
        <taxon>Paraneoptera</taxon>
        <taxon>Hemiptera</taxon>
        <taxon>Heteroptera</taxon>
        <taxon>Panheteroptera</taxon>
        <taxon>Cimicomorpha</taxon>
        <taxon>Miridae</taxon>
        <taxon>Dicyphina</taxon>
        <taxon>Nesidiocoris</taxon>
    </lineage>
</organism>
<dbReference type="InterPro" id="IPR001214">
    <property type="entry name" value="SET_dom"/>
</dbReference>
<name>A0A6H5HQY2_9HEMI</name>
<feature type="region of interest" description="Disordered" evidence="1">
    <location>
        <begin position="1"/>
        <end position="36"/>
    </location>
</feature>
<feature type="domain" description="SET" evidence="2">
    <location>
        <begin position="120"/>
        <end position="181"/>
    </location>
</feature>
<dbReference type="InterPro" id="IPR046341">
    <property type="entry name" value="SET_dom_sf"/>
</dbReference>
<dbReference type="AlphaFoldDB" id="A0A6H5HQY2"/>
<dbReference type="PANTHER" id="PTHR13271:SF151">
    <property type="entry name" value="SET DOMAIN-CONTAINING PROTEIN 4"/>
    <property type="match status" value="1"/>
</dbReference>
<evidence type="ECO:0000313" key="4">
    <source>
        <dbReference type="Proteomes" id="UP000479000"/>
    </source>
</evidence>
<dbReference type="Pfam" id="PF00856">
    <property type="entry name" value="SET"/>
    <property type="match status" value="1"/>
</dbReference>
<feature type="compositionally biased region" description="Basic and acidic residues" evidence="1">
    <location>
        <begin position="277"/>
        <end position="291"/>
    </location>
</feature>
<evidence type="ECO:0000259" key="2">
    <source>
        <dbReference type="Pfam" id="PF00856"/>
    </source>
</evidence>
<evidence type="ECO:0000256" key="1">
    <source>
        <dbReference type="SAM" id="MobiDB-lite"/>
    </source>
</evidence>
<evidence type="ECO:0000313" key="3">
    <source>
        <dbReference type="EMBL" id="CAB0020014.1"/>
    </source>
</evidence>
<gene>
    <name evidence="3" type="ORF">NTEN_LOCUS23630</name>
</gene>
<reference evidence="3 4" key="1">
    <citation type="submission" date="2020-02" db="EMBL/GenBank/DDBJ databases">
        <authorList>
            <person name="Ferguson B K."/>
        </authorList>
    </citation>
    <scope>NUCLEOTIDE SEQUENCE [LARGE SCALE GENOMIC DNA]</scope>
</reference>
<dbReference type="PANTHER" id="PTHR13271">
    <property type="entry name" value="UNCHARACTERIZED PUTATIVE METHYLTRANSFERASE"/>
    <property type="match status" value="1"/>
</dbReference>
<feature type="region of interest" description="Disordered" evidence="1">
    <location>
        <begin position="277"/>
        <end position="302"/>
    </location>
</feature>
<dbReference type="Gene3D" id="3.90.1410.10">
    <property type="entry name" value="set domain protein methyltransferase, domain 1"/>
    <property type="match status" value="1"/>
</dbReference>
<dbReference type="InterPro" id="IPR050600">
    <property type="entry name" value="SETD3_SETD6_MTase"/>
</dbReference>
<dbReference type="Proteomes" id="UP000479000">
    <property type="component" value="Unassembled WGS sequence"/>
</dbReference>
<dbReference type="EMBL" id="CADCXU010034786">
    <property type="protein sequence ID" value="CAB0020014.1"/>
    <property type="molecule type" value="Genomic_DNA"/>
</dbReference>
<accession>A0A6H5HQY2</accession>
<proteinExistence type="predicted"/>